<sequence>MNYTSDFLSSLLSEFKRYKALGDKTFAQLSEEDIRLRQGEEDNSIAVIVKHISGNMLSRWTNFLTEDGEKTWRNRETEFEDSFQSKSDMISAWERGWDCLFEALKSVNNENFDTKVYIRGEAHSIPQAFHRQLGHYAYHIGQIVFLGKMIKGSEWVSLSIPKGGSEAFNKRMFGKK</sequence>
<dbReference type="AlphaFoldDB" id="A0A6L9EBV3"/>
<dbReference type="Proteomes" id="UP000475249">
    <property type="component" value="Unassembled WGS sequence"/>
</dbReference>
<dbReference type="SUPFAM" id="SSF109854">
    <property type="entry name" value="DinB/YfiT-like putative metalloenzymes"/>
    <property type="match status" value="1"/>
</dbReference>
<dbReference type="InterPro" id="IPR011466">
    <property type="entry name" value="DUF1572"/>
</dbReference>
<keyword evidence="2" id="KW-1185">Reference proteome</keyword>
<dbReference type="EMBL" id="WXYO01000003">
    <property type="protein sequence ID" value="NAS12051.1"/>
    <property type="molecule type" value="Genomic_DNA"/>
</dbReference>
<proteinExistence type="predicted"/>
<dbReference type="Gene3D" id="1.20.120.450">
    <property type="entry name" value="dinb family like domain"/>
    <property type="match status" value="1"/>
</dbReference>
<dbReference type="RefSeq" id="WP_161435079.1">
    <property type="nucleotide sequence ID" value="NZ_WXYO01000003.1"/>
</dbReference>
<dbReference type="Pfam" id="PF07609">
    <property type="entry name" value="DUF1572"/>
    <property type="match status" value="1"/>
</dbReference>
<accession>A0A6L9EBV3</accession>
<evidence type="ECO:0000313" key="2">
    <source>
        <dbReference type="Proteomes" id="UP000475249"/>
    </source>
</evidence>
<protein>
    <submittedName>
        <fullName evidence="1">DUF1572 domain-containing protein</fullName>
    </submittedName>
</protein>
<evidence type="ECO:0000313" key="1">
    <source>
        <dbReference type="EMBL" id="NAS12051.1"/>
    </source>
</evidence>
<comment type="caution">
    <text evidence="1">The sequence shown here is derived from an EMBL/GenBank/DDBJ whole genome shotgun (WGS) entry which is preliminary data.</text>
</comment>
<gene>
    <name evidence="1" type="ORF">GTQ38_08570</name>
</gene>
<dbReference type="InterPro" id="IPR034660">
    <property type="entry name" value="DinB/YfiT-like"/>
</dbReference>
<name>A0A6L9EBV3_9FLAO</name>
<reference evidence="1 2" key="1">
    <citation type="submission" date="2020-01" db="EMBL/GenBank/DDBJ databases">
        <title>Bacteria diversity of Porities sp.</title>
        <authorList>
            <person name="Wang G."/>
        </authorList>
    </citation>
    <scope>NUCLEOTIDE SEQUENCE [LARGE SCALE GENOMIC DNA]</scope>
    <source>
        <strain evidence="1 2">R33</strain>
    </source>
</reference>
<organism evidence="1 2">
    <name type="scientific">Poritiphilus flavus</name>
    <dbReference type="NCBI Taxonomy" id="2697053"/>
    <lineage>
        <taxon>Bacteria</taxon>
        <taxon>Pseudomonadati</taxon>
        <taxon>Bacteroidota</taxon>
        <taxon>Flavobacteriia</taxon>
        <taxon>Flavobacteriales</taxon>
        <taxon>Flavobacteriaceae</taxon>
        <taxon>Poritiphilus</taxon>
    </lineage>
</organism>